<reference evidence="1 2" key="1">
    <citation type="journal article" date="2018" name="PLoS Genet.">
        <title>Population sequencing reveals clonal diversity and ancestral inbreeding in the grapevine cultivar Chardonnay.</title>
        <authorList>
            <person name="Roach M.J."/>
            <person name="Johnson D.L."/>
            <person name="Bohlmann J."/>
            <person name="van Vuuren H.J."/>
            <person name="Jones S.J."/>
            <person name="Pretorius I.S."/>
            <person name="Schmidt S.A."/>
            <person name="Borneman A.R."/>
        </authorList>
    </citation>
    <scope>NUCLEOTIDE SEQUENCE [LARGE SCALE GENOMIC DNA]</scope>
    <source>
        <strain evidence="2">cv. Chardonnay</strain>
        <tissue evidence="1">Leaf</tissue>
    </source>
</reference>
<sequence>MQLFKEFHPKESFVYSLNATFLVLIPKKGGAEDMKDLAQSVLQILDAALIANETIDSRKRRLKCGLIEEWGGVGEGVFWYELVERHLEKNSFFQECHSRRLMGGRNKWRPLKGAILKALPRLGVGGGVGQWLTAAVFVKTTRNQLNISCEKTRVLQKFLLAIVGLNMVFQALVRNLLFEWKFTALDKKRRTVWHMTPFVCFDLCKERTEGFSMKKCSQIKGGELQTIKNRTRSCFPAAAAFLVQTIFQLQLPGFHYRNSGDEMSLAYDNTHPISAEMLFDVYVAPCKKFPGSLLNPHALSFASHIIGVFLEFWRPLVTSFHLPFCVGCGSRVVFTLKAIERGYKSGFKADGRWEEGMEISHLVFANVAGLFCDANVEHPKIYL</sequence>
<dbReference type="Proteomes" id="UP000288805">
    <property type="component" value="Unassembled WGS sequence"/>
</dbReference>
<evidence type="ECO:0000313" key="2">
    <source>
        <dbReference type="Proteomes" id="UP000288805"/>
    </source>
</evidence>
<accession>A0A438DRJ3</accession>
<organism evidence="1 2">
    <name type="scientific">Vitis vinifera</name>
    <name type="common">Grape</name>
    <dbReference type="NCBI Taxonomy" id="29760"/>
    <lineage>
        <taxon>Eukaryota</taxon>
        <taxon>Viridiplantae</taxon>
        <taxon>Streptophyta</taxon>
        <taxon>Embryophyta</taxon>
        <taxon>Tracheophyta</taxon>
        <taxon>Spermatophyta</taxon>
        <taxon>Magnoliopsida</taxon>
        <taxon>eudicotyledons</taxon>
        <taxon>Gunneridae</taxon>
        <taxon>Pentapetalae</taxon>
        <taxon>rosids</taxon>
        <taxon>Vitales</taxon>
        <taxon>Vitaceae</taxon>
        <taxon>Viteae</taxon>
        <taxon>Vitis</taxon>
    </lineage>
</organism>
<name>A0A438DRJ3_VITVI</name>
<dbReference type="AlphaFoldDB" id="A0A438DRJ3"/>
<evidence type="ECO:0000313" key="1">
    <source>
        <dbReference type="EMBL" id="RVW38093.1"/>
    </source>
</evidence>
<proteinExistence type="predicted"/>
<gene>
    <name evidence="1" type="ORF">CK203_095116</name>
</gene>
<dbReference type="EMBL" id="QGNW01001514">
    <property type="protein sequence ID" value="RVW38093.1"/>
    <property type="molecule type" value="Genomic_DNA"/>
</dbReference>
<protein>
    <submittedName>
        <fullName evidence="1">Uncharacterized protein</fullName>
    </submittedName>
</protein>
<comment type="caution">
    <text evidence="1">The sequence shown here is derived from an EMBL/GenBank/DDBJ whole genome shotgun (WGS) entry which is preliminary data.</text>
</comment>